<keyword evidence="2" id="KW-0479">Metal-binding</keyword>
<evidence type="ECO:0000256" key="2">
    <source>
        <dbReference type="RuleBase" id="RU000461"/>
    </source>
</evidence>
<comment type="similarity">
    <text evidence="1 2">Belongs to the cytochrome P450 family.</text>
</comment>
<sequence>MALTIGEDGIPICPAEELAQAPLTKIDDLRRISPVVRTDANRVMALRADDVARLSHDPQLPQLPGAHFAKALGIPEGRCRAFLENFMLMSNGADHHHKRGAFAKTFSHPAIRAKRGLVRVVARQIVADLPRGEPFDFLALCASRLPAEVIAKMLGLPVQSSSWFAGQVYSFSRCLMVPYAIDRHDEIEGSAEALYRFVSAELDDRREKARDDLLSSLVQDETARALESEDLIYQVMGIILAGSDTTRSGFNLLVGRLLADRTLWEAVGEDRALIPAAIDEALRIEPPVGSLPRLVTAPVALDSHLVAPGQLLALSTLSAMRDEARLDAAQCFNLQRTDHIRPHLVFGGGPHRCLGEMLARIELEEGLAALLDDASGIELIEAPRMMGISGIRRSTPLIARIS</sequence>
<dbReference type="PANTHER" id="PTHR46696">
    <property type="entry name" value="P450, PUTATIVE (EUROFUNG)-RELATED"/>
    <property type="match status" value="1"/>
</dbReference>
<accession>A0ABU2HXZ0</accession>
<keyword evidence="2" id="KW-0349">Heme</keyword>
<evidence type="ECO:0000313" key="3">
    <source>
        <dbReference type="EMBL" id="MDS9469380.1"/>
    </source>
</evidence>
<comment type="caution">
    <text evidence="3">The sequence shown here is derived from an EMBL/GenBank/DDBJ whole genome shotgun (WGS) entry which is preliminary data.</text>
</comment>
<dbReference type="SUPFAM" id="SSF48264">
    <property type="entry name" value="Cytochrome P450"/>
    <property type="match status" value="1"/>
</dbReference>
<proteinExistence type="inferred from homology"/>
<dbReference type="RefSeq" id="WP_311161989.1">
    <property type="nucleotide sequence ID" value="NZ_JAVQLW010000003.1"/>
</dbReference>
<dbReference type="Pfam" id="PF00067">
    <property type="entry name" value="p450"/>
    <property type="match status" value="1"/>
</dbReference>
<keyword evidence="2" id="KW-0503">Monooxygenase</keyword>
<dbReference type="InterPro" id="IPR002397">
    <property type="entry name" value="Cyt_P450_B"/>
</dbReference>
<dbReference type="Gene3D" id="1.10.630.10">
    <property type="entry name" value="Cytochrome P450"/>
    <property type="match status" value="1"/>
</dbReference>
<protein>
    <submittedName>
        <fullName evidence="3">Cytochrome P450</fullName>
    </submittedName>
</protein>
<keyword evidence="2" id="KW-0408">Iron</keyword>
<dbReference type="PRINTS" id="PR00359">
    <property type="entry name" value="BP450"/>
</dbReference>
<dbReference type="PANTHER" id="PTHR46696:SF1">
    <property type="entry name" value="CYTOCHROME P450 YJIB-RELATED"/>
    <property type="match status" value="1"/>
</dbReference>
<dbReference type="PRINTS" id="PR00385">
    <property type="entry name" value="P450"/>
</dbReference>
<dbReference type="InterPro" id="IPR036396">
    <property type="entry name" value="Cyt_P450_sf"/>
</dbReference>
<keyword evidence="2" id="KW-0560">Oxidoreductase</keyword>
<dbReference type="EMBL" id="JAVQLW010000003">
    <property type="protein sequence ID" value="MDS9469380.1"/>
    <property type="molecule type" value="Genomic_DNA"/>
</dbReference>
<reference evidence="4" key="1">
    <citation type="submission" date="2023-07" db="EMBL/GenBank/DDBJ databases">
        <title>Paracoccus sp. MBLB3053 whole genome sequence.</title>
        <authorList>
            <person name="Hwang C.Y."/>
            <person name="Cho E.-S."/>
            <person name="Seo M.-J."/>
        </authorList>
    </citation>
    <scope>NUCLEOTIDE SEQUENCE [LARGE SCALE GENOMIC DNA]</scope>
    <source>
        <strain evidence="4">MBLB3053</strain>
    </source>
</reference>
<name>A0ABU2HXZ0_9RHOB</name>
<evidence type="ECO:0000256" key="1">
    <source>
        <dbReference type="ARBA" id="ARBA00010617"/>
    </source>
</evidence>
<gene>
    <name evidence="3" type="ORF">RGQ15_17595</name>
</gene>
<dbReference type="PROSITE" id="PS00086">
    <property type="entry name" value="CYTOCHROME_P450"/>
    <property type="match status" value="1"/>
</dbReference>
<dbReference type="InterPro" id="IPR017972">
    <property type="entry name" value="Cyt_P450_CS"/>
</dbReference>
<keyword evidence="4" id="KW-1185">Reference proteome</keyword>
<evidence type="ECO:0000313" key="4">
    <source>
        <dbReference type="Proteomes" id="UP001269144"/>
    </source>
</evidence>
<dbReference type="InterPro" id="IPR001128">
    <property type="entry name" value="Cyt_P450"/>
</dbReference>
<dbReference type="Proteomes" id="UP001269144">
    <property type="component" value="Unassembled WGS sequence"/>
</dbReference>
<organism evidence="3 4">
    <name type="scientific">Paracoccus aurantius</name>
    <dbReference type="NCBI Taxonomy" id="3073814"/>
    <lineage>
        <taxon>Bacteria</taxon>
        <taxon>Pseudomonadati</taxon>
        <taxon>Pseudomonadota</taxon>
        <taxon>Alphaproteobacteria</taxon>
        <taxon>Rhodobacterales</taxon>
        <taxon>Paracoccaceae</taxon>
        <taxon>Paracoccus</taxon>
    </lineage>
</organism>